<feature type="region of interest" description="Disordered" evidence="1">
    <location>
        <begin position="751"/>
        <end position="783"/>
    </location>
</feature>
<evidence type="ECO:0000256" key="1">
    <source>
        <dbReference type="SAM" id="MobiDB-lite"/>
    </source>
</evidence>
<feature type="compositionally biased region" description="Low complexity" evidence="1">
    <location>
        <begin position="460"/>
        <end position="471"/>
    </location>
</feature>
<dbReference type="EMBL" id="HBNR01041184">
    <property type="protein sequence ID" value="CAE4600048.1"/>
    <property type="molecule type" value="Transcribed_RNA"/>
</dbReference>
<feature type="region of interest" description="Disordered" evidence="1">
    <location>
        <begin position="427"/>
        <end position="488"/>
    </location>
</feature>
<organism evidence="2">
    <name type="scientific">Alexandrium monilatum</name>
    <dbReference type="NCBI Taxonomy" id="311494"/>
    <lineage>
        <taxon>Eukaryota</taxon>
        <taxon>Sar</taxon>
        <taxon>Alveolata</taxon>
        <taxon>Dinophyceae</taxon>
        <taxon>Gonyaulacales</taxon>
        <taxon>Pyrocystaceae</taxon>
        <taxon>Alexandrium</taxon>
    </lineage>
</organism>
<feature type="compositionally biased region" description="Polar residues" evidence="1">
    <location>
        <begin position="657"/>
        <end position="668"/>
    </location>
</feature>
<accession>A0A7S4VAV3</accession>
<feature type="region of interest" description="Disordered" evidence="1">
    <location>
        <begin position="611"/>
        <end position="683"/>
    </location>
</feature>
<gene>
    <name evidence="2" type="ORF">AMON00008_LOCUS28571</name>
</gene>
<feature type="compositionally biased region" description="Low complexity" evidence="1">
    <location>
        <begin position="57"/>
        <end position="67"/>
    </location>
</feature>
<evidence type="ECO:0000313" key="2">
    <source>
        <dbReference type="EMBL" id="CAE4600048.1"/>
    </source>
</evidence>
<feature type="region of interest" description="Disordered" evidence="1">
    <location>
        <begin position="390"/>
        <end position="414"/>
    </location>
</feature>
<reference evidence="2" key="1">
    <citation type="submission" date="2021-01" db="EMBL/GenBank/DDBJ databases">
        <authorList>
            <person name="Corre E."/>
            <person name="Pelletier E."/>
            <person name="Niang G."/>
            <person name="Scheremetjew M."/>
            <person name="Finn R."/>
            <person name="Kale V."/>
            <person name="Holt S."/>
            <person name="Cochrane G."/>
            <person name="Meng A."/>
            <person name="Brown T."/>
            <person name="Cohen L."/>
        </authorList>
    </citation>
    <scope>NUCLEOTIDE SEQUENCE</scope>
    <source>
        <strain evidence="2">CCMP3105</strain>
    </source>
</reference>
<feature type="compositionally biased region" description="Polar residues" evidence="1">
    <location>
        <begin position="102"/>
        <end position="111"/>
    </location>
</feature>
<sequence>MGWISESPQFSRLGSSTSIHVRMSSALRAVGGPVQVRHPSKNRLLADSRRVSVKSSVSSIGLDSSSGGDVGVAAHSTPARPTGHSGGDAVWKPATPERLSASRPQSASCCQIQLRPASVGGSPGAVGTRARPSSSCRLRPSSRSPPAWSDSPRAYVSGLAAATLQENQKSDKWEEQLQRMATAPVQVAESSPTSGEIQPASPVMKVSVQGFEDDLKDFEGLLEDLGKNIRMEKLPEAVEAARAAEQAEEERKKQRERERKLRDANRLQQMAAHPRRRIAQRLERSREVGVAEQVEIGGRKDIPVRKHLTLHGHGSERLEMVNVQLLQKRCLGVSGDGSSTSFKTLCSLADAQEKQLQWGANVGHAAHDFVKANKLRDAIRIRTWNSMSTRISQQELRTQARQTEASLRRKEVHDERCRRLEEEALVRARGGRSSPDLLQAGSPASSSRPSSSPMYTKAGSPASSSRPSSSPMYTKDAKPPRCAHRKLLPAPPAVDAPSLWQPAGAAPAQSSRGRARWRVVQAVFCTLWLLQLVRTRQWAVDLLRRFMVTVQTLNRIKRGSQRIKGNILKVQASFRSFLHRKQRWCESASKQWILFEDQYLQAAFKVQPSQRSDDAQAEAESCSRQSSCRRPDEAESRQLLHQEVRQPLPRPDARSPSPCTETRQSTPHSEMRPSSRRLRNHLTSTRDIGLNDWRSYRVPAAQRRFTLGRWYMAQVRRWVATRDSWKAALAQALQQQVDIQNYMRLCGHESAPNRGCPQTPSAVGKDGLPEDGRRQRKGSAPEAQKQLLDCSIDNFLSLNEEENLDLIRLAVAELAERPPFMNHPARQGEPPKFGTNANGRLMRILRRRDVPSGRLVSIDSLEQMDFIRAAGEYHQSCTDVDESFLGRSAAWPRMVLA</sequence>
<dbReference type="AlphaFoldDB" id="A0A7S4VAV3"/>
<feature type="region of interest" description="Disordered" evidence="1">
    <location>
        <begin position="57"/>
        <end position="151"/>
    </location>
</feature>
<feature type="compositionally biased region" description="Basic and acidic residues" evidence="1">
    <location>
        <begin position="249"/>
        <end position="265"/>
    </location>
</feature>
<feature type="compositionally biased region" description="Basic and acidic residues" evidence="1">
    <location>
        <begin position="629"/>
        <end position="644"/>
    </location>
</feature>
<protein>
    <submittedName>
        <fullName evidence="2">Uncharacterized protein</fullName>
    </submittedName>
</protein>
<feature type="compositionally biased region" description="Low complexity" evidence="1">
    <location>
        <begin position="129"/>
        <end position="151"/>
    </location>
</feature>
<name>A0A7S4VAV3_9DINO</name>
<feature type="compositionally biased region" description="Polar residues" evidence="1">
    <location>
        <begin position="390"/>
        <end position="405"/>
    </location>
</feature>
<feature type="compositionally biased region" description="Low complexity" evidence="1">
    <location>
        <begin position="442"/>
        <end position="453"/>
    </location>
</feature>
<feature type="region of interest" description="Disordered" evidence="1">
    <location>
        <begin position="240"/>
        <end position="274"/>
    </location>
</feature>
<proteinExistence type="predicted"/>